<dbReference type="PANTHER" id="PTHR10434">
    <property type="entry name" value="1-ACYL-SN-GLYCEROL-3-PHOSPHATE ACYLTRANSFERASE"/>
    <property type="match status" value="1"/>
</dbReference>
<keyword evidence="6" id="KW-1185">Reference proteome</keyword>
<dbReference type="RefSeq" id="WP_398275466.1">
    <property type="nucleotide sequence ID" value="NZ_JBITLV010000001.1"/>
</dbReference>
<protein>
    <submittedName>
        <fullName evidence="5">Lysophospholipid acyltransferase family protein</fullName>
    </submittedName>
</protein>
<reference evidence="5 6" key="1">
    <citation type="submission" date="2024-10" db="EMBL/GenBank/DDBJ databases">
        <title>The Natural Products Discovery Center: Release of the First 8490 Sequenced Strains for Exploring Actinobacteria Biosynthetic Diversity.</title>
        <authorList>
            <person name="Kalkreuter E."/>
            <person name="Kautsar S.A."/>
            <person name="Yang D."/>
            <person name="Bader C.D."/>
            <person name="Teijaro C.N."/>
            <person name="Fluegel L."/>
            <person name="Davis C.M."/>
            <person name="Simpson J.R."/>
            <person name="Lauterbach L."/>
            <person name="Steele A.D."/>
            <person name="Gui C."/>
            <person name="Meng S."/>
            <person name="Li G."/>
            <person name="Viehrig K."/>
            <person name="Ye F."/>
            <person name="Su P."/>
            <person name="Kiefer A.F."/>
            <person name="Nichols A."/>
            <person name="Cepeda A.J."/>
            <person name="Yan W."/>
            <person name="Fan B."/>
            <person name="Jiang Y."/>
            <person name="Adhikari A."/>
            <person name="Zheng C.-J."/>
            <person name="Schuster L."/>
            <person name="Cowan T.M."/>
            <person name="Smanski M.J."/>
            <person name="Chevrette M.G."/>
            <person name="De Carvalho L.P.S."/>
            <person name="Shen B."/>
        </authorList>
    </citation>
    <scope>NUCLEOTIDE SEQUENCE [LARGE SCALE GENOMIC DNA]</scope>
    <source>
        <strain evidence="5 6">NPDC049639</strain>
    </source>
</reference>
<keyword evidence="2 5" id="KW-0012">Acyltransferase</keyword>
<organism evidence="5 6">
    <name type="scientific">Spongisporangium articulatum</name>
    <dbReference type="NCBI Taxonomy" id="3362603"/>
    <lineage>
        <taxon>Bacteria</taxon>
        <taxon>Bacillati</taxon>
        <taxon>Actinomycetota</taxon>
        <taxon>Actinomycetes</taxon>
        <taxon>Kineosporiales</taxon>
        <taxon>Kineosporiaceae</taxon>
        <taxon>Spongisporangium</taxon>
    </lineage>
</organism>
<dbReference type="SUPFAM" id="SSF69593">
    <property type="entry name" value="Glycerol-3-phosphate (1)-acyltransferase"/>
    <property type="match status" value="1"/>
</dbReference>
<name>A0ABW8AIM0_9ACTN</name>
<dbReference type="Proteomes" id="UP001612915">
    <property type="component" value="Unassembled WGS sequence"/>
</dbReference>
<evidence type="ECO:0000313" key="5">
    <source>
        <dbReference type="EMBL" id="MFI7586214.1"/>
    </source>
</evidence>
<feature type="region of interest" description="Disordered" evidence="3">
    <location>
        <begin position="235"/>
        <end position="254"/>
    </location>
</feature>
<keyword evidence="1" id="KW-0808">Transferase</keyword>
<accession>A0ABW8AIM0</accession>
<evidence type="ECO:0000259" key="4">
    <source>
        <dbReference type="SMART" id="SM00563"/>
    </source>
</evidence>
<feature type="domain" description="Phospholipid/glycerol acyltransferase" evidence="4">
    <location>
        <begin position="42"/>
        <end position="156"/>
    </location>
</feature>
<evidence type="ECO:0000256" key="1">
    <source>
        <dbReference type="ARBA" id="ARBA00022679"/>
    </source>
</evidence>
<dbReference type="Pfam" id="PF01553">
    <property type="entry name" value="Acyltransferase"/>
    <property type="match status" value="1"/>
</dbReference>
<gene>
    <name evidence="5" type="ORF">ACIB24_03975</name>
</gene>
<evidence type="ECO:0000313" key="6">
    <source>
        <dbReference type="Proteomes" id="UP001612915"/>
    </source>
</evidence>
<dbReference type="PANTHER" id="PTHR10434:SF55">
    <property type="entry name" value="POSSIBLE ACYLTRANSFERASE"/>
    <property type="match status" value="1"/>
</dbReference>
<sequence>MSDGLRDIVYPPILGLAYTMFFGLGLKIDVQGGENIPRAGGAVLASNHQSFLDFIFVGLAARPSKRLVRFMAKDAVFHKPVAGQLMRGMHHIPVNRAAGAASYEEAVARLRGGQVVGIFPEATISRSFVLKDMKNGAARMAQAAEVPLIPVALWGGHRIFTKKRKPDWSRGKAISIAVGKPIETPAGADANDLADTMRTRIGELLEGLQRNYPQQPKNEADRWWLPAYLGGAAPTPEEAAVMDAEDAAGRGRDK</sequence>
<comment type="caution">
    <text evidence="5">The sequence shown here is derived from an EMBL/GenBank/DDBJ whole genome shotgun (WGS) entry which is preliminary data.</text>
</comment>
<evidence type="ECO:0000256" key="2">
    <source>
        <dbReference type="ARBA" id="ARBA00023315"/>
    </source>
</evidence>
<dbReference type="GO" id="GO:0016746">
    <property type="term" value="F:acyltransferase activity"/>
    <property type="evidence" value="ECO:0007669"/>
    <property type="project" value="UniProtKB-KW"/>
</dbReference>
<dbReference type="InterPro" id="IPR002123">
    <property type="entry name" value="Plipid/glycerol_acylTrfase"/>
</dbReference>
<dbReference type="CDD" id="cd07989">
    <property type="entry name" value="LPLAT_AGPAT-like"/>
    <property type="match status" value="1"/>
</dbReference>
<dbReference type="EMBL" id="JBITLV010000001">
    <property type="protein sequence ID" value="MFI7586214.1"/>
    <property type="molecule type" value="Genomic_DNA"/>
</dbReference>
<dbReference type="SMART" id="SM00563">
    <property type="entry name" value="PlsC"/>
    <property type="match status" value="1"/>
</dbReference>
<evidence type="ECO:0000256" key="3">
    <source>
        <dbReference type="SAM" id="MobiDB-lite"/>
    </source>
</evidence>
<proteinExistence type="predicted"/>